<keyword evidence="3" id="KW-1185">Reference proteome</keyword>
<proteinExistence type="predicted"/>
<keyword evidence="1" id="KW-1133">Transmembrane helix</keyword>
<dbReference type="AlphaFoldDB" id="A0AAW2GJP6"/>
<reference evidence="2 3" key="1">
    <citation type="submission" date="2023-03" db="EMBL/GenBank/DDBJ databases">
        <title>High recombination rates correlate with genetic variation in Cardiocondyla obscurior ants.</title>
        <authorList>
            <person name="Errbii M."/>
        </authorList>
    </citation>
    <scope>NUCLEOTIDE SEQUENCE [LARGE SCALE GENOMIC DNA]</scope>
    <source>
        <strain evidence="2">Alpha-2009</strain>
        <tissue evidence="2">Whole body</tissue>
    </source>
</reference>
<dbReference type="EMBL" id="JADYXP020000004">
    <property type="protein sequence ID" value="KAL0127436.1"/>
    <property type="molecule type" value="Genomic_DNA"/>
</dbReference>
<evidence type="ECO:0000256" key="1">
    <source>
        <dbReference type="SAM" id="Phobius"/>
    </source>
</evidence>
<keyword evidence="1" id="KW-0472">Membrane</keyword>
<keyword evidence="1" id="KW-0812">Transmembrane</keyword>
<dbReference type="Proteomes" id="UP001430953">
    <property type="component" value="Unassembled WGS sequence"/>
</dbReference>
<comment type="caution">
    <text evidence="2">The sequence shown here is derived from an EMBL/GenBank/DDBJ whole genome shotgun (WGS) entry which is preliminary data.</text>
</comment>
<evidence type="ECO:0000313" key="3">
    <source>
        <dbReference type="Proteomes" id="UP001430953"/>
    </source>
</evidence>
<organism evidence="2 3">
    <name type="scientific">Cardiocondyla obscurior</name>
    <dbReference type="NCBI Taxonomy" id="286306"/>
    <lineage>
        <taxon>Eukaryota</taxon>
        <taxon>Metazoa</taxon>
        <taxon>Ecdysozoa</taxon>
        <taxon>Arthropoda</taxon>
        <taxon>Hexapoda</taxon>
        <taxon>Insecta</taxon>
        <taxon>Pterygota</taxon>
        <taxon>Neoptera</taxon>
        <taxon>Endopterygota</taxon>
        <taxon>Hymenoptera</taxon>
        <taxon>Apocrita</taxon>
        <taxon>Aculeata</taxon>
        <taxon>Formicoidea</taxon>
        <taxon>Formicidae</taxon>
        <taxon>Myrmicinae</taxon>
        <taxon>Cardiocondyla</taxon>
    </lineage>
</organism>
<sequence length="108" mass="12851">MYTQCFNLNATNTLGDKRVRSWIFNFFYIYIYIFFLIKPAVDERLRSVASREGVAVTRREARRRIGEERTFSDYIETRFARNCANTRTKLLSVVNSKCTVTVQRVRYT</sequence>
<protein>
    <submittedName>
        <fullName evidence="2">Uncharacterized protein</fullName>
    </submittedName>
</protein>
<name>A0AAW2GJP6_9HYME</name>
<feature type="transmembrane region" description="Helical" evidence="1">
    <location>
        <begin position="22"/>
        <end position="41"/>
    </location>
</feature>
<gene>
    <name evidence="2" type="ORF">PUN28_005616</name>
</gene>
<accession>A0AAW2GJP6</accession>
<evidence type="ECO:0000313" key="2">
    <source>
        <dbReference type="EMBL" id="KAL0127436.1"/>
    </source>
</evidence>